<dbReference type="GO" id="GO:0004185">
    <property type="term" value="F:serine-type carboxypeptidase activity"/>
    <property type="evidence" value="ECO:0007669"/>
    <property type="project" value="InterPro"/>
</dbReference>
<dbReference type="GO" id="GO:0009742">
    <property type="term" value="P:brassinosteroid mediated signaling pathway"/>
    <property type="evidence" value="ECO:0007669"/>
    <property type="project" value="TreeGrafter"/>
</dbReference>
<keyword evidence="2" id="KW-0645">Protease</keyword>
<dbReference type="Proteomes" id="UP000436088">
    <property type="component" value="Unassembled WGS sequence"/>
</dbReference>
<evidence type="ECO:0000313" key="3">
    <source>
        <dbReference type="Proteomes" id="UP000436088"/>
    </source>
</evidence>
<comment type="similarity">
    <text evidence="1">Belongs to the peptidase S10 family.</text>
</comment>
<dbReference type="AlphaFoldDB" id="A0A6A2X1Z3"/>
<dbReference type="Gene3D" id="1.10.287.410">
    <property type="match status" value="1"/>
</dbReference>
<gene>
    <name evidence="2" type="ORF">F3Y22_tig00112293pilonHSYRG00147</name>
</gene>
<keyword evidence="3" id="KW-1185">Reference proteome</keyword>
<dbReference type="EMBL" id="VEPZ02001545">
    <property type="protein sequence ID" value="KAE8668548.1"/>
    <property type="molecule type" value="Genomic_DNA"/>
</dbReference>
<accession>A0A6A2X1Z3</accession>
<protein>
    <submittedName>
        <fullName evidence="2">Serine carboxypeptidase 24</fullName>
    </submittedName>
</protein>
<sequence>MDDFTSIGNFTSLEKVMQVSNGPGAVSQSEILLDLQQVSINVCTGHYVPQLAKKIHYYNKAHWNSIINLRGFMVGNAVTDNYYDSIGTVTYCWSHSMISDKTYKSIMKDCTFTEEKSSARCDVAAKKTLLHRRVSGYDTCTENYAERYYNWPDVQKAMHANTTGIPYNGLLVFSQVLQFII</sequence>
<comment type="caution">
    <text evidence="2">The sequence shown here is derived from an EMBL/GenBank/DDBJ whole genome shotgun (WGS) entry which is preliminary data.</text>
</comment>
<dbReference type="Gene3D" id="6.10.250.940">
    <property type="match status" value="1"/>
</dbReference>
<dbReference type="GO" id="GO:0006508">
    <property type="term" value="P:proteolysis"/>
    <property type="evidence" value="ECO:0007669"/>
    <property type="project" value="InterPro"/>
</dbReference>
<name>A0A6A2X1Z3_HIBSY</name>
<keyword evidence="2" id="KW-0378">Hydrolase</keyword>
<dbReference type="Gene3D" id="3.40.50.1820">
    <property type="entry name" value="alpha/beta hydrolase"/>
    <property type="match status" value="1"/>
</dbReference>
<dbReference type="Pfam" id="PF00450">
    <property type="entry name" value="Peptidase_S10"/>
    <property type="match status" value="1"/>
</dbReference>
<organism evidence="2 3">
    <name type="scientific">Hibiscus syriacus</name>
    <name type="common">Rose of Sharon</name>
    <dbReference type="NCBI Taxonomy" id="106335"/>
    <lineage>
        <taxon>Eukaryota</taxon>
        <taxon>Viridiplantae</taxon>
        <taxon>Streptophyta</taxon>
        <taxon>Embryophyta</taxon>
        <taxon>Tracheophyta</taxon>
        <taxon>Spermatophyta</taxon>
        <taxon>Magnoliopsida</taxon>
        <taxon>eudicotyledons</taxon>
        <taxon>Gunneridae</taxon>
        <taxon>Pentapetalae</taxon>
        <taxon>rosids</taxon>
        <taxon>malvids</taxon>
        <taxon>Malvales</taxon>
        <taxon>Malvaceae</taxon>
        <taxon>Malvoideae</taxon>
        <taxon>Hibiscus</taxon>
    </lineage>
</organism>
<proteinExistence type="inferred from homology"/>
<dbReference type="InterPro" id="IPR029058">
    <property type="entry name" value="AB_hydrolase_fold"/>
</dbReference>
<evidence type="ECO:0000256" key="1">
    <source>
        <dbReference type="ARBA" id="ARBA00009431"/>
    </source>
</evidence>
<dbReference type="InterPro" id="IPR001563">
    <property type="entry name" value="Peptidase_S10"/>
</dbReference>
<evidence type="ECO:0000313" key="2">
    <source>
        <dbReference type="EMBL" id="KAE8668548.1"/>
    </source>
</evidence>
<dbReference type="SUPFAM" id="SSF53474">
    <property type="entry name" value="alpha/beta-Hydrolases"/>
    <property type="match status" value="1"/>
</dbReference>
<keyword evidence="2" id="KW-0121">Carboxypeptidase</keyword>
<dbReference type="PANTHER" id="PTHR11802:SF25">
    <property type="entry name" value="SERINE CARBOXYPEPTIDASE 24"/>
    <property type="match status" value="1"/>
</dbReference>
<reference evidence="2" key="1">
    <citation type="submission" date="2019-09" db="EMBL/GenBank/DDBJ databases">
        <title>Draft genome information of white flower Hibiscus syriacus.</title>
        <authorList>
            <person name="Kim Y.-M."/>
        </authorList>
    </citation>
    <scope>NUCLEOTIDE SEQUENCE [LARGE SCALE GENOMIC DNA]</scope>
    <source>
        <strain evidence="2">YM2019G1</strain>
    </source>
</reference>
<dbReference type="GO" id="GO:0005615">
    <property type="term" value="C:extracellular space"/>
    <property type="evidence" value="ECO:0007669"/>
    <property type="project" value="TreeGrafter"/>
</dbReference>
<dbReference type="PANTHER" id="PTHR11802">
    <property type="entry name" value="SERINE PROTEASE FAMILY S10 SERINE CARBOXYPEPTIDASE"/>
    <property type="match status" value="1"/>
</dbReference>